<dbReference type="EMBL" id="JACATI010000010">
    <property type="protein sequence ID" value="NWJ20827.1"/>
    <property type="molecule type" value="Genomic_DNA"/>
</dbReference>
<evidence type="ECO:0000313" key="4">
    <source>
        <dbReference type="Proteomes" id="UP000587702"/>
    </source>
</evidence>
<reference evidence="1" key="2">
    <citation type="submission" date="2020-06" db="EMBL/GenBank/DDBJ databases">
        <authorList>
            <person name="Wang Y."/>
        </authorList>
    </citation>
    <scope>NUCLEOTIDE SEQUENCE</scope>
    <source>
        <strain evidence="1">L14</strain>
        <strain evidence="2">T1C4</strain>
    </source>
</reference>
<protein>
    <submittedName>
        <fullName evidence="1">Uncharacterized protein</fullName>
    </submittedName>
</protein>
<evidence type="ECO:0000313" key="1">
    <source>
        <dbReference type="EMBL" id="NWJ20827.1"/>
    </source>
</evidence>
<proteinExistence type="predicted"/>
<evidence type="ECO:0000313" key="2">
    <source>
        <dbReference type="EMBL" id="NWK07937.1"/>
    </source>
</evidence>
<dbReference type="AlphaFoldDB" id="A0A7K4MBB4"/>
<dbReference type="Proteomes" id="UP000587702">
    <property type="component" value="Unassembled WGS sequence"/>
</dbReference>
<dbReference type="Proteomes" id="UP000559282">
    <property type="component" value="Unassembled WGS sequence"/>
</dbReference>
<sequence length="177" mass="20862">MRELSRISDDEINKIADKMSDYFLKDIRKNSFSIDFNILEKRLETKYMHDGHSAMFLNGRKGVRIIVDHGMSEQWSEINCKTEIKIFEKCGMRHTDHIIRKKVYSYLIQPEKKFYKELEKIPDSEWLSMTSVTKTISQDILGLIEKTATSIGFTLEDILQLMAENRFITELRSKKKS</sequence>
<evidence type="ECO:0000313" key="3">
    <source>
        <dbReference type="Proteomes" id="UP000559282"/>
    </source>
</evidence>
<reference evidence="3 4" key="1">
    <citation type="journal article" date="2019" name="Environ. Microbiol.">
        <title>Genomics insights into ecotype formation of ammonia-oxidizing archaea in the deep ocean.</title>
        <authorList>
            <person name="Wang Y."/>
            <person name="Huang J.M."/>
            <person name="Cui G.J."/>
            <person name="Nunoura T."/>
            <person name="Takaki Y."/>
            <person name="Li W.L."/>
            <person name="Li J."/>
            <person name="Gao Z.M."/>
            <person name="Takai K."/>
            <person name="Zhang A.Q."/>
            <person name="Stepanauskas R."/>
        </authorList>
    </citation>
    <scope>NUCLEOTIDE SEQUENCE [LARGE SCALE GENOMIC DNA]</scope>
    <source>
        <strain evidence="1 4">L14</strain>
        <strain evidence="2 3">T1C4</strain>
    </source>
</reference>
<comment type="caution">
    <text evidence="1">The sequence shown here is derived from an EMBL/GenBank/DDBJ whole genome shotgun (WGS) entry which is preliminary data.</text>
</comment>
<gene>
    <name evidence="2" type="ORF">HX847_05975</name>
    <name evidence="1" type="ORF">HX860_07180</name>
</gene>
<dbReference type="EMBL" id="JACATF010000025">
    <property type="protein sequence ID" value="NWK07937.1"/>
    <property type="molecule type" value="Genomic_DNA"/>
</dbReference>
<accession>A0A7K4MBB4</accession>
<organism evidence="1 4">
    <name type="scientific">Marine Group I thaumarchaeote</name>
    <dbReference type="NCBI Taxonomy" id="2511932"/>
    <lineage>
        <taxon>Archaea</taxon>
        <taxon>Nitrososphaerota</taxon>
        <taxon>Marine Group I</taxon>
    </lineage>
</organism>
<name>A0A7K4MBB4_9ARCH</name>